<gene>
    <name evidence="1" type="ORF">SAMN04490220_6932</name>
</gene>
<sequence>MIPDASIVQATSGVLAPHVRNLRNVNPADTRCPAGRVTDSALDAKVNAIDRWSATRRPPAASSCRCSRANVVIDAISANTASTSHRHRGCSNAPDARAMYGLSTRTSTISAATAAIANAVLGTDHPRLTSATVIARGSGS</sequence>
<accession>A0A1H5GTI9</accession>
<protein>
    <submittedName>
        <fullName evidence="1">Uncharacterized protein</fullName>
    </submittedName>
</protein>
<name>A0A1H5GTI9_RHOJO</name>
<proteinExistence type="predicted"/>
<dbReference type="Proteomes" id="UP000183407">
    <property type="component" value="Unassembled WGS sequence"/>
</dbReference>
<reference evidence="2" key="1">
    <citation type="submission" date="2016-10" db="EMBL/GenBank/DDBJ databases">
        <authorList>
            <person name="Varghese N."/>
        </authorList>
    </citation>
    <scope>NUCLEOTIDE SEQUENCE [LARGE SCALE GENOMIC DNA]</scope>
    <source>
        <strain evidence="2">DSM 44719</strain>
    </source>
</reference>
<dbReference type="AlphaFoldDB" id="A0A1H5GTI9"/>
<evidence type="ECO:0000313" key="2">
    <source>
        <dbReference type="Proteomes" id="UP000183407"/>
    </source>
</evidence>
<organism evidence="1 2">
    <name type="scientific">Rhodococcus jostii</name>
    <dbReference type="NCBI Taxonomy" id="132919"/>
    <lineage>
        <taxon>Bacteria</taxon>
        <taxon>Bacillati</taxon>
        <taxon>Actinomycetota</taxon>
        <taxon>Actinomycetes</taxon>
        <taxon>Mycobacteriales</taxon>
        <taxon>Nocardiaceae</taxon>
        <taxon>Rhodococcus</taxon>
    </lineage>
</organism>
<evidence type="ECO:0000313" key="1">
    <source>
        <dbReference type="EMBL" id="SEE18791.1"/>
    </source>
</evidence>
<dbReference type="EMBL" id="FNTL01000004">
    <property type="protein sequence ID" value="SEE18791.1"/>
    <property type="molecule type" value="Genomic_DNA"/>
</dbReference>